<dbReference type="GO" id="GO:0032981">
    <property type="term" value="P:mitochondrial respiratory chain complex I assembly"/>
    <property type="evidence" value="ECO:0007669"/>
    <property type="project" value="TreeGrafter"/>
</dbReference>
<evidence type="ECO:0000313" key="1">
    <source>
        <dbReference type="EMBL" id="KAH9636645.1"/>
    </source>
</evidence>
<dbReference type="PANTHER" id="PTHR13194:SF18">
    <property type="entry name" value="COMPLEX I INTERMEDIATE-ASSOCIATED PROTEIN 30, MITOCHONDRIAL"/>
    <property type="match status" value="1"/>
</dbReference>
<dbReference type="AlphaFoldDB" id="A0A922MHR9"/>
<dbReference type="GO" id="GO:0005739">
    <property type="term" value="C:mitochondrion"/>
    <property type="evidence" value="ECO:0007669"/>
    <property type="project" value="TreeGrafter"/>
</dbReference>
<dbReference type="PANTHER" id="PTHR13194">
    <property type="entry name" value="COMPLEX I INTERMEDIATE-ASSOCIATED PROTEIN 30"/>
    <property type="match status" value="1"/>
</dbReference>
<proteinExistence type="predicted"/>
<comment type="caution">
    <text evidence="1">The sequence shown here is derived from an EMBL/GenBank/DDBJ whole genome shotgun (WGS) entry which is preliminary data.</text>
</comment>
<name>A0A922MHR9_SPOEX</name>
<sequence length="92" mass="10742">MSSAGRGLFHGYLDTRVPKDGRIKKAGYCAMRSKRVRIPFSKFVLGSKGRIQDKQTRFRFDRVTHFGLEFDPTHNEEFAYEMYKTDKYIVGV</sequence>
<protein>
    <submittedName>
        <fullName evidence="1">Uncharacterized protein</fullName>
    </submittedName>
</protein>
<gene>
    <name evidence="1" type="ORF">HF086_003463</name>
</gene>
<dbReference type="GO" id="GO:0006120">
    <property type="term" value="P:mitochondrial electron transport, NADH to ubiquinone"/>
    <property type="evidence" value="ECO:0007669"/>
    <property type="project" value="TreeGrafter"/>
</dbReference>
<dbReference type="EMBL" id="JACEFF010000488">
    <property type="protein sequence ID" value="KAH9636645.1"/>
    <property type="molecule type" value="Genomic_DNA"/>
</dbReference>
<accession>A0A922MHR9</accession>
<dbReference type="Proteomes" id="UP000814243">
    <property type="component" value="Unassembled WGS sequence"/>
</dbReference>
<organism evidence="1 2">
    <name type="scientific">Spodoptera exigua</name>
    <name type="common">Beet armyworm</name>
    <name type="synonym">Noctua fulgens</name>
    <dbReference type="NCBI Taxonomy" id="7107"/>
    <lineage>
        <taxon>Eukaryota</taxon>
        <taxon>Metazoa</taxon>
        <taxon>Ecdysozoa</taxon>
        <taxon>Arthropoda</taxon>
        <taxon>Hexapoda</taxon>
        <taxon>Insecta</taxon>
        <taxon>Pterygota</taxon>
        <taxon>Neoptera</taxon>
        <taxon>Endopterygota</taxon>
        <taxon>Lepidoptera</taxon>
        <taxon>Glossata</taxon>
        <taxon>Ditrysia</taxon>
        <taxon>Noctuoidea</taxon>
        <taxon>Noctuidae</taxon>
        <taxon>Amphipyrinae</taxon>
        <taxon>Spodoptera</taxon>
    </lineage>
</organism>
<reference evidence="1" key="1">
    <citation type="journal article" date="2021" name="G3 (Bethesda)">
        <title>Genome and transcriptome analysis of the beet armyworm Spodoptera exigua reveals targets for pest control. .</title>
        <authorList>
            <person name="Simon S."/>
            <person name="Breeschoten T."/>
            <person name="Jansen H.J."/>
            <person name="Dirks R.P."/>
            <person name="Schranz M.E."/>
            <person name="Ros V.I.D."/>
        </authorList>
    </citation>
    <scope>NUCLEOTIDE SEQUENCE</scope>
    <source>
        <strain evidence="1">TB_SE_WUR_2020</strain>
    </source>
</reference>
<dbReference type="GO" id="GO:0051082">
    <property type="term" value="F:unfolded protein binding"/>
    <property type="evidence" value="ECO:0007669"/>
    <property type="project" value="TreeGrafter"/>
</dbReference>
<dbReference type="InterPro" id="IPR039131">
    <property type="entry name" value="NDUFAF1"/>
</dbReference>
<evidence type="ECO:0000313" key="2">
    <source>
        <dbReference type="Proteomes" id="UP000814243"/>
    </source>
</evidence>